<name>A0A955ICG3_9BACT</name>
<evidence type="ECO:0000313" key="3">
    <source>
        <dbReference type="Proteomes" id="UP000775877"/>
    </source>
</evidence>
<evidence type="ECO:0000256" key="1">
    <source>
        <dbReference type="SAM" id="Phobius"/>
    </source>
</evidence>
<feature type="transmembrane region" description="Helical" evidence="1">
    <location>
        <begin position="6"/>
        <end position="24"/>
    </location>
</feature>
<keyword evidence="1" id="KW-1133">Transmembrane helix</keyword>
<reference evidence="2" key="2">
    <citation type="journal article" date="2021" name="Microbiome">
        <title>Successional dynamics and alternative stable states in a saline activated sludge microbial community over 9 years.</title>
        <authorList>
            <person name="Wang Y."/>
            <person name="Ye J."/>
            <person name="Ju F."/>
            <person name="Liu L."/>
            <person name="Boyd J.A."/>
            <person name="Deng Y."/>
            <person name="Parks D.H."/>
            <person name="Jiang X."/>
            <person name="Yin X."/>
            <person name="Woodcroft B.J."/>
            <person name="Tyson G.W."/>
            <person name="Hugenholtz P."/>
            <person name="Polz M.F."/>
            <person name="Zhang T."/>
        </authorList>
    </citation>
    <scope>NUCLEOTIDE SEQUENCE</scope>
    <source>
        <strain evidence="2">HKST-UBA13</strain>
    </source>
</reference>
<sequence>MKKLNVFISLFIVGAVIGFVAYSANRKTNLAVDAISYNNAIVEEQNLLTQKFLVFNTKLSTDTLTEEEVIDEHNKLFEGAQVALNNIESFDTAEGGEQFQKAAEDLVSFYINILDNEYRDIISAAYADEVTIADADEIEVMIDNITTEENQLLQNFVDQQKQFADQSGFELQES</sequence>
<gene>
    <name evidence="2" type="ORF">KC678_01670</name>
</gene>
<proteinExistence type="predicted"/>
<dbReference type="EMBL" id="JAGQLJ010000034">
    <property type="protein sequence ID" value="MCA9380948.1"/>
    <property type="molecule type" value="Genomic_DNA"/>
</dbReference>
<keyword evidence="1" id="KW-0472">Membrane</keyword>
<reference evidence="2" key="1">
    <citation type="submission" date="2020-04" db="EMBL/GenBank/DDBJ databases">
        <authorList>
            <person name="Zhang T."/>
        </authorList>
    </citation>
    <scope>NUCLEOTIDE SEQUENCE</scope>
    <source>
        <strain evidence="2">HKST-UBA13</strain>
    </source>
</reference>
<dbReference type="Proteomes" id="UP000775877">
    <property type="component" value="Unassembled WGS sequence"/>
</dbReference>
<dbReference type="AlphaFoldDB" id="A0A955ICG3"/>
<organism evidence="2 3">
    <name type="scientific">Candidatus Dojkabacteria bacterium</name>
    <dbReference type="NCBI Taxonomy" id="2099670"/>
    <lineage>
        <taxon>Bacteria</taxon>
        <taxon>Candidatus Dojkabacteria</taxon>
    </lineage>
</organism>
<keyword evidence="1" id="KW-0812">Transmembrane</keyword>
<protein>
    <submittedName>
        <fullName evidence="2">Uncharacterized protein</fullName>
    </submittedName>
</protein>
<comment type="caution">
    <text evidence="2">The sequence shown here is derived from an EMBL/GenBank/DDBJ whole genome shotgun (WGS) entry which is preliminary data.</text>
</comment>
<evidence type="ECO:0000313" key="2">
    <source>
        <dbReference type="EMBL" id="MCA9380948.1"/>
    </source>
</evidence>
<accession>A0A955ICG3</accession>